<organism evidence="1">
    <name type="scientific">marine sediment metagenome</name>
    <dbReference type="NCBI Taxonomy" id="412755"/>
    <lineage>
        <taxon>unclassified sequences</taxon>
        <taxon>metagenomes</taxon>
        <taxon>ecological metagenomes</taxon>
    </lineage>
</organism>
<reference evidence="1" key="1">
    <citation type="journal article" date="2015" name="Nature">
        <title>Complex archaea that bridge the gap between prokaryotes and eukaryotes.</title>
        <authorList>
            <person name="Spang A."/>
            <person name="Saw J.H."/>
            <person name="Jorgensen S.L."/>
            <person name="Zaremba-Niedzwiedzka K."/>
            <person name="Martijn J."/>
            <person name="Lind A.E."/>
            <person name="van Eijk R."/>
            <person name="Schleper C."/>
            <person name="Guy L."/>
            <person name="Ettema T.J."/>
        </authorList>
    </citation>
    <scope>NUCLEOTIDE SEQUENCE</scope>
</reference>
<comment type="caution">
    <text evidence="1">The sequence shown here is derived from an EMBL/GenBank/DDBJ whole genome shotgun (WGS) entry which is preliminary data.</text>
</comment>
<dbReference type="EMBL" id="LAZR01020309">
    <property type="protein sequence ID" value="KKL89357.1"/>
    <property type="molecule type" value="Genomic_DNA"/>
</dbReference>
<sequence length="82" mass="9176">MLACLRCTCNLRTVHAKHIAYITFATFAITNNPPEDGTSTEWKHGRGDDCFSTKELMQLSQQQVLIGMIANTKNLYKAEVNA</sequence>
<proteinExistence type="predicted"/>
<feature type="non-terminal residue" evidence="1">
    <location>
        <position position="82"/>
    </location>
</feature>
<dbReference type="AlphaFoldDB" id="A0A0F9IQC3"/>
<name>A0A0F9IQC3_9ZZZZ</name>
<gene>
    <name evidence="1" type="ORF">LCGC14_1915540</name>
</gene>
<accession>A0A0F9IQC3</accession>
<evidence type="ECO:0000313" key="1">
    <source>
        <dbReference type="EMBL" id="KKL89357.1"/>
    </source>
</evidence>
<protein>
    <submittedName>
        <fullName evidence="1">Uncharacterized protein</fullName>
    </submittedName>
</protein>